<dbReference type="GO" id="GO:0030145">
    <property type="term" value="F:manganese ion binding"/>
    <property type="evidence" value="ECO:0007669"/>
    <property type="project" value="TreeGrafter"/>
</dbReference>
<comment type="function">
    <text evidence="4">Catalyzes the dehydration of D-mannonate.</text>
</comment>
<comment type="pathway">
    <text evidence="5">Carbohydrate metabolism; pentose and glucuronate interconversion.</text>
</comment>
<organism evidence="11 12">
    <name type="scientific">Candidatus Moanibacter tarae</name>
    <dbReference type="NCBI Taxonomy" id="2200854"/>
    <lineage>
        <taxon>Bacteria</taxon>
        <taxon>Pseudomonadati</taxon>
        <taxon>Verrucomicrobiota</taxon>
        <taxon>Opitutia</taxon>
        <taxon>Puniceicoccales</taxon>
        <taxon>Puniceicoccales incertae sedis</taxon>
        <taxon>Candidatus Moanibacter</taxon>
    </lineage>
</organism>
<sequence length="327" mass="37102">MLIQDQVHCDELDSGILEFYSAIGVDTIHLETRGAVDVKGHEMNFLESDFSVEPLLRIRKKVEDHGMQLNNLFYACPRTVTLGLEGADKSTESWCRMLESLGAAGIPMLGWNFKPMGNFRTKSAVGRGGAHYSTFDYSRYKRELDSSGLHTPEVSEKKMWERLERFLRIVIPVAERAGVTMALHPDDPPVPEPLGGVWQICSTTDQWRRILGVISSDSHRMLFCQGCMTELLGGGVYEFIGEIASKKKMAYVHFRNVRGQLPYFEEVFIDEGDIDMRKAMEAYRDHGFNGPFMMDHTPRFPNGQSERVGKAFANGYIRRLIQEVYGS</sequence>
<dbReference type="Gene3D" id="3.20.20.150">
    <property type="entry name" value="Divalent-metal-dependent TIM barrel enzymes"/>
    <property type="match status" value="1"/>
</dbReference>
<evidence type="ECO:0000256" key="9">
    <source>
        <dbReference type="ARBA" id="ARBA00023211"/>
    </source>
</evidence>
<dbReference type="Pfam" id="PF03786">
    <property type="entry name" value="UxuA"/>
    <property type="match status" value="1"/>
</dbReference>
<keyword evidence="9" id="KW-0464">Manganese</keyword>
<gene>
    <name evidence="11" type="primary">uxuA_15</name>
    <name evidence="11" type="ORF">DF168_01739</name>
</gene>
<dbReference type="UniPathway" id="UPA00246"/>
<evidence type="ECO:0000256" key="5">
    <source>
        <dbReference type="ARBA" id="ARBA00004892"/>
    </source>
</evidence>
<accession>A0A2Z4AG08</accession>
<dbReference type="GO" id="GO:0008927">
    <property type="term" value="F:mannonate dehydratase activity"/>
    <property type="evidence" value="ECO:0007669"/>
    <property type="project" value="UniProtKB-EC"/>
</dbReference>
<comment type="catalytic activity">
    <reaction evidence="1">
        <text>D-mannonate = 2-dehydro-3-deoxy-D-gluconate + H2O</text>
        <dbReference type="Rhea" id="RHEA:20097"/>
        <dbReference type="ChEBI" id="CHEBI:15377"/>
        <dbReference type="ChEBI" id="CHEBI:17767"/>
        <dbReference type="ChEBI" id="CHEBI:57990"/>
        <dbReference type="EC" id="4.2.1.8"/>
    </reaction>
</comment>
<evidence type="ECO:0000256" key="7">
    <source>
        <dbReference type="ARBA" id="ARBA00012927"/>
    </source>
</evidence>
<dbReference type="EC" id="4.2.1.8" evidence="7"/>
<dbReference type="PANTHER" id="PTHR30387">
    <property type="entry name" value="MANNONATE DEHYDRATASE"/>
    <property type="match status" value="1"/>
</dbReference>
<name>A0A2Z4AG08_9BACT</name>
<evidence type="ECO:0000256" key="4">
    <source>
        <dbReference type="ARBA" id="ARBA00002713"/>
    </source>
</evidence>
<keyword evidence="8" id="KW-0408">Iron</keyword>
<evidence type="ECO:0000313" key="12">
    <source>
        <dbReference type="Proteomes" id="UP000247465"/>
    </source>
</evidence>
<evidence type="ECO:0000313" key="11">
    <source>
        <dbReference type="EMBL" id="AWT60525.1"/>
    </source>
</evidence>
<comment type="similarity">
    <text evidence="6">Belongs to the mannonate dehydratase family.</text>
</comment>
<evidence type="ECO:0000256" key="8">
    <source>
        <dbReference type="ARBA" id="ARBA00023004"/>
    </source>
</evidence>
<keyword evidence="10 11" id="KW-0456">Lyase</keyword>
<proteinExistence type="inferred from homology"/>
<dbReference type="GO" id="GO:0008198">
    <property type="term" value="F:ferrous iron binding"/>
    <property type="evidence" value="ECO:0007669"/>
    <property type="project" value="TreeGrafter"/>
</dbReference>
<protein>
    <recommendedName>
        <fullName evidence="7">mannonate dehydratase</fullName>
        <ecNumber evidence="7">4.2.1.8</ecNumber>
    </recommendedName>
</protein>
<dbReference type="GO" id="GO:0042840">
    <property type="term" value="P:D-glucuronate catabolic process"/>
    <property type="evidence" value="ECO:0007669"/>
    <property type="project" value="TreeGrafter"/>
</dbReference>
<evidence type="ECO:0000256" key="1">
    <source>
        <dbReference type="ARBA" id="ARBA00001794"/>
    </source>
</evidence>
<comment type="cofactor">
    <cofactor evidence="2">
        <name>Mn(2+)</name>
        <dbReference type="ChEBI" id="CHEBI:29035"/>
    </cofactor>
</comment>
<dbReference type="PANTHER" id="PTHR30387:SF2">
    <property type="entry name" value="MANNONATE DEHYDRATASE"/>
    <property type="match status" value="1"/>
</dbReference>
<dbReference type="Proteomes" id="UP000247465">
    <property type="component" value="Chromosome"/>
</dbReference>
<dbReference type="KEGG" id="mtar:DF168_01739"/>
<evidence type="ECO:0000256" key="10">
    <source>
        <dbReference type="ARBA" id="ARBA00023239"/>
    </source>
</evidence>
<evidence type="ECO:0000256" key="6">
    <source>
        <dbReference type="ARBA" id="ARBA00007389"/>
    </source>
</evidence>
<evidence type="ECO:0000256" key="2">
    <source>
        <dbReference type="ARBA" id="ARBA00001936"/>
    </source>
</evidence>
<dbReference type="InterPro" id="IPR004628">
    <property type="entry name" value="Man_deHydtase"/>
</dbReference>
<dbReference type="AlphaFoldDB" id="A0A2Z4AG08"/>
<comment type="cofactor">
    <cofactor evidence="3">
        <name>Fe(2+)</name>
        <dbReference type="ChEBI" id="CHEBI:29033"/>
    </cofactor>
</comment>
<reference evidence="11 12" key="1">
    <citation type="submission" date="2018-06" db="EMBL/GenBank/DDBJ databases">
        <title>Draft Genome Sequence of a Novel Marine Bacterium Related to the Verrucomicrobia.</title>
        <authorList>
            <person name="Vosseberg J."/>
            <person name="Martijn J."/>
            <person name="Ettema T.J.G."/>
        </authorList>
    </citation>
    <scope>NUCLEOTIDE SEQUENCE [LARGE SCALE GENOMIC DNA]</scope>
    <source>
        <strain evidence="11">TARA_B100001123</strain>
    </source>
</reference>
<dbReference type="SUPFAM" id="SSF51658">
    <property type="entry name" value="Xylose isomerase-like"/>
    <property type="match status" value="1"/>
</dbReference>
<dbReference type="InterPro" id="IPR036237">
    <property type="entry name" value="Xyl_isomerase-like_sf"/>
</dbReference>
<dbReference type="EMBL" id="CP029803">
    <property type="protein sequence ID" value="AWT60525.1"/>
    <property type="molecule type" value="Genomic_DNA"/>
</dbReference>
<evidence type="ECO:0000256" key="3">
    <source>
        <dbReference type="ARBA" id="ARBA00001954"/>
    </source>
</evidence>